<evidence type="ECO:0000313" key="1">
    <source>
        <dbReference type="EnsemblMetazoa" id="ACHR014412-PA"/>
    </source>
</evidence>
<protein>
    <submittedName>
        <fullName evidence="1">Uncharacterized protein</fullName>
    </submittedName>
</protein>
<accession>A0A182KJ08</accession>
<name>A0A182KJ08_9DIPT</name>
<reference evidence="2" key="1">
    <citation type="submission" date="2013-03" db="EMBL/GenBank/DDBJ databases">
        <title>The Genome Sequence of Anopheles christyi ACHKN1017.</title>
        <authorList>
            <consortium name="The Broad Institute Genomics Platform"/>
            <person name="Neafsey D.E."/>
            <person name="Besansky N."/>
            <person name="Walker B."/>
            <person name="Young S.K."/>
            <person name="Zeng Q."/>
            <person name="Gargeya S."/>
            <person name="Fitzgerald M."/>
            <person name="Haas B."/>
            <person name="Abouelleil A."/>
            <person name="Allen A.W."/>
            <person name="Alvarado L."/>
            <person name="Arachchi H.M."/>
            <person name="Berlin A.M."/>
            <person name="Chapman S.B."/>
            <person name="Gainer-Dewar J."/>
            <person name="Goldberg J."/>
            <person name="Griggs A."/>
            <person name="Gujja S."/>
            <person name="Hansen M."/>
            <person name="Howarth C."/>
            <person name="Imamovic A."/>
            <person name="Ireland A."/>
            <person name="Larimer J."/>
            <person name="McCowan C."/>
            <person name="Murphy C."/>
            <person name="Pearson M."/>
            <person name="Poon T.W."/>
            <person name="Priest M."/>
            <person name="Roberts A."/>
            <person name="Saif S."/>
            <person name="Shea T."/>
            <person name="Sisk P."/>
            <person name="Sykes S."/>
            <person name="Wortman J."/>
            <person name="Nusbaum C."/>
            <person name="Birren B."/>
        </authorList>
    </citation>
    <scope>NUCLEOTIDE SEQUENCE [LARGE SCALE GENOMIC DNA]</scope>
    <source>
        <strain evidence="2">ACHKN1017</strain>
    </source>
</reference>
<organism evidence="1 2">
    <name type="scientific">Anopheles christyi</name>
    <dbReference type="NCBI Taxonomy" id="43041"/>
    <lineage>
        <taxon>Eukaryota</taxon>
        <taxon>Metazoa</taxon>
        <taxon>Ecdysozoa</taxon>
        <taxon>Arthropoda</taxon>
        <taxon>Hexapoda</taxon>
        <taxon>Insecta</taxon>
        <taxon>Pterygota</taxon>
        <taxon>Neoptera</taxon>
        <taxon>Endopterygota</taxon>
        <taxon>Diptera</taxon>
        <taxon>Nematocera</taxon>
        <taxon>Culicoidea</taxon>
        <taxon>Culicidae</taxon>
        <taxon>Anophelinae</taxon>
        <taxon>Anopheles</taxon>
    </lineage>
</organism>
<dbReference type="Proteomes" id="UP000075881">
    <property type="component" value="Unassembled WGS sequence"/>
</dbReference>
<dbReference type="EnsemblMetazoa" id="ACHR014412-RA">
    <property type="protein sequence ID" value="ACHR014412-PA"/>
    <property type="gene ID" value="ACHR014412"/>
</dbReference>
<dbReference type="VEuPathDB" id="VectorBase:ACHR014412"/>
<proteinExistence type="predicted"/>
<evidence type="ECO:0000313" key="2">
    <source>
        <dbReference type="Proteomes" id="UP000075881"/>
    </source>
</evidence>
<reference evidence="1" key="2">
    <citation type="submission" date="2020-05" db="UniProtKB">
        <authorList>
            <consortium name="EnsemblMetazoa"/>
        </authorList>
    </citation>
    <scope>IDENTIFICATION</scope>
    <source>
        <strain evidence="1">ACHKN1017</strain>
    </source>
</reference>
<keyword evidence="2" id="KW-1185">Reference proteome</keyword>
<sequence>MYVIVCARACVFRSYRVQHNAQKDMHRTIRLVLNQTDLQKQNSQLKTKRLF</sequence>
<dbReference type="AlphaFoldDB" id="A0A182KJ08"/>